<feature type="chain" id="PRO_5045781705" evidence="1">
    <location>
        <begin position="30"/>
        <end position="183"/>
    </location>
</feature>
<evidence type="ECO:0000256" key="1">
    <source>
        <dbReference type="SAM" id="SignalP"/>
    </source>
</evidence>
<evidence type="ECO:0000313" key="2">
    <source>
        <dbReference type="EMBL" id="WZB86596.1"/>
    </source>
</evidence>
<proteinExistence type="predicted"/>
<name>A0ABZ2UNR2_9CYAN</name>
<feature type="signal peptide" evidence="1">
    <location>
        <begin position="1"/>
        <end position="29"/>
    </location>
</feature>
<reference evidence="2 3" key="1">
    <citation type="submission" date="2024-04" db="EMBL/GenBank/DDBJ databases">
        <title>Okeanomitos corallinicola gen. &amp; sp. nov. (Nostocales, Cyanobacteria), a new toxic marine heterocyst-forming cyanobacterium from a coral reef.</title>
        <authorList>
            <person name="Li H."/>
            <person name="Li R."/>
            <person name="Kang J."/>
            <person name="Hii K.S."/>
            <person name="Mohamed H.F."/>
            <person name="Xu X."/>
            <person name="Luo Z."/>
        </authorList>
    </citation>
    <scope>NUCLEOTIDE SEQUENCE [LARGE SCALE GENOMIC DNA]</scope>
    <source>
        <strain evidence="2 3">TIOX110</strain>
    </source>
</reference>
<organism evidence="2 3">
    <name type="scientific">Okeanomitos corallinicola TIOX110</name>
    <dbReference type="NCBI Taxonomy" id="3133117"/>
    <lineage>
        <taxon>Bacteria</taxon>
        <taxon>Bacillati</taxon>
        <taxon>Cyanobacteriota</taxon>
        <taxon>Cyanophyceae</taxon>
        <taxon>Nostocales</taxon>
        <taxon>Aphanizomenonaceae</taxon>
        <taxon>Okeanomitos</taxon>
    </lineage>
</organism>
<dbReference type="EMBL" id="CP150886">
    <property type="protein sequence ID" value="WZB86596.1"/>
    <property type="molecule type" value="Genomic_DNA"/>
</dbReference>
<keyword evidence="1" id="KW-0732">Signal</keyword>
<keyword evidence="3" id="KW-1185">Reference proteome</keyword>
<dbReference type="RefSeq" id="WP_353929510.1">
    <property type="nucleotide sequence ID" value="NZ_CP150886.1"/>
</dbReference>
<gene>
    <name evidence="2" type="ORF">WJM97_14455</name>
</gene>
<protein>
    <submittedName>
        <fullName evidence="2">Uncharacterized protein</fullName>
    </submittedName>
</protein>
<sequence>MYKYLSKLLVFLIAATTSPLFLLPNTAKANCLNYWIHPTTGKKECLGIDNSFPRSNRQIYYDDVEIIDDSASGEKKFRIQPTRCGGYRVRLVDKEDTKSRQLNTYWLGNRSNLSILDSSRRLDSRRMRFYPGYSNRHNRSQRYQNHHPVKRGIQSRFNGNYQRSGVSKFSSCQRYYQPDGNLD</sequence>
<accession>A0ABZ2UNR2</accession>
<dbReference type="Proteomes" id="UP001483337">
    <property type="component" value="Chromosome"/>
</dbReference>
<evidence type="ECO:0000313" key="3">
    <source>
        <dbReference type="Proteomes" id="UP001483337"/>
    </source>
</evidence>